<reference evidence="1" key="2">
    <citation type="journal article" date="2015" name="Fish Shellfish Immunol.">
        <title>Early steps in the European eel (Anguilla anguilla)-Vibrio vulnificus interaction in the gills: Role of the RtxA13 toxin.</title>
        <authorList>
            <person name="Callol A."/>
            <person name="Pajuelo D."/>
            <person name="Ebbesson L."/>
            <person name="Teles M."/>
            <person name="MacKenzie S."/>
            <person name="Amaro C."/>
        </authorList>
    </citation>
    <scope>NUCLEOTIDE SEQUENCE</scope>
</reference>
<sequence>MYSFFTLKMPRRKTSTVSQMGLFYLFSFISVLGRPLPCRSK</sequence>
<reference evidence="1" key="1">
    <citation type="submission" date="2014-11" db="EMBL/GenBank/DDBJ databases">
        <authorList>
            <person name="Amaro Gonzalez C."/>
        </authorList>
    </citation>
    <scope>NUCLEOTIDE SEQUENCE</scope>
</reference>
<accession>A0A0E9PN12</accession>
<proteinExistence type="predicted"/>
<dbReference type="EMBL" id="GBXM01103117">
    <property type="protein sequence ID" value="JAH05460.1"/>
    <property type="molecule type" value="Transcribed_RNA"/>
</dbReference>
<dbReference type="AlphaFoldDB" id="A0A0E9PN12"/>
<name>A0A0E9PN12_ANGAN</name>
<evidence type="ECO:0000313" key="1">
    <source>
        <dbReference type="EMBL" id="JAH05460.1"/>
    </source>
</evidence>
<protein>
    <submittedName>
        <fullName evidence="1">Uncharacterized protein</fullName>
    </submittedName>
</protein>
<organism evidence="1">
    <name type="scientific">Anguilla anguilla</name>
    <name type="common">European freshwater eel</name>
    <name type="synonym">Muraena anguilla</name>
    <dbReference type="NCBI Taxonomy" id="7936"/>
    <lineage>
        <taxon>Eukaryota</taxon>
        <taxon>Metazoa</taxon>
        <taxon>Chordata</taxon>
        <taxon>Craniata</taxon>
        <taxon>Vertebrata</taxon>
        <taxon>Euteleostomi</taxon>
        <taxon>Actinopterygii</taxon>
        <taxon>Neopterygii</taxon>
        <taxon>Teleostei</taxon>
        <taxon>Anguilliformes</taxon>
        <taxon>Anguillidae</taxon>
        <taxon>Anguilla</taxon>
    </lineage>
</organism>